<dbReference type="Proteomes" id="UP001161017">
    <property type="component" value="Unassembled WGS sequence"/>
</dbReference>
<protein>
    <submittedName>
        <fullName evidence="1">Uncharacterized protein</fullName>
    </submittedName>
</protein>
<name>A0AA43QHM2_9LECA</name>
<evidence type="ECO:0000313" key="1">
    <source>
        <dbReference type="EMBL" id="MDI1485021.1"/>
    </source>
</evidence>
<reference evidence="1" key="1">
    <citation type="journal article" date="2023" name="Genome Biol. Evol.">
        <title>First Whole Genome Sequence and Flow Cytometry Genome Size Data for the Lichen-Forming Fungus Ramalina farinacea (Ascomycota).</title>
        <authorList>
            <person name="Llewellyn T."/>
            <person name="Mian S."/>
            <person name="Hill R."/>
            <person name="Leitch I.J."/>
            <person name="Gaya E."/>
        </authorList>
    </citation>
    <scope>NUCLEOTIDE SEQUENCE</scope>
    <source>
        <strain evidence="1">LIQ254RAFAR</strain>
    </source>
</reference>
<keyword evidence="2" id="KW-1185">Reference proteome</keyword>
<accession>A0AA43QHM2</accession>
<organism evidence="1 2">
    <name type="scientific">Ramalina farinacea</name>
    <dbReference type="NCBI Taxonomy" id="258253"/>
    <lineage>
        <taxon>Eukaryota</taxon>
        <taxon>Fungi</taxon>
        <taxon>Dikarya</taxon>
        <taxon>Ascomycota</taxon>
        <taxon>Pezizomycotina</taxon>
        <taxon>Lecanoromycetes</taxon>
        <taxon>OSLEUM clade</taxon>
        <taxon>Lecanoromycetidae</taxon>
        <taxon>Lecanorales</taxon>
        <taxon>Lecanorineae</taxon>
        <taxon>Ramalinaceae</taxon>
        <taxon>Ramalina</taxon>
    </lineage>
</organism>
<dbReference type="AlphaFoldDB" id="A0AA43QHM2"/>
<dbReference type="EMBL" id="JAPUFD010000001">
    <property type="protein sequence ID" value="MDI1485021.1"/>
    <property type="molecule type" value="Genomic_DNA"/>
</dbReference>
<sequence length="128" mass="14460">MLFRALIRTHHMTSRKKITAISKAAKKYECAVYLKTGAHPPGVMISECQVEGMEGLAGWAAAVKRLRYKDYHHVRSEVVNDGQLSLPFGHVKEFETMKALAADLDECGVLEWWEEAMGFTRKSDDQGF</sequence>
<gene>
    <name evidence="1" type="ORF">OHK93_000155</name>
</gene>
<proteinExistence type="predicted"/>
<evidence type="ECO:0000313" key="2">
    <source>
        <dbReference type="Proteomes" id="UP001161017"/>
    </source>
</evidence>
<comment type="caution">
    <text evidence="1">The sequence shown here is derived from an EMBL/GenBank/DDBJ whole genome shotgun (WGS) entry which is preliminary data.</text>
</comment>